<evidence type="ECO:0000256" key="7">
    <source>
        <dbReference type="SAM" id="Phobius"/>
    </source>
</evidence>
<keyword evidence="3" id="KW-0813">Transport</keyword>
<dbReference type="Proteomes" id="UP001597267">
    <property type="component" value="Unassembled WGS sequence"/>
</dbReference>
<feature type="transmembrane region" description="Helical" evidence="7">
    <location>
        <begin position="197"/>
        <end position="215"/>
    </location>
</feature>
<dbReference type="InterPro" id="IPR050291">
    <property type="entry name" value="CDF_Transporter"/>
</dbReference>
<evidence type="ECO:0000313" key="10">
    <source>
        <dbReference type="EMBL" id="MFD1672165.1"/>
    </source>
</evidence>
<accession>A0ABW4J896</accession>
<keyword evidence="5 7" id="KW-1133">Transmembrane helix</keyword>
<proteinExistence type="inferred from homology"/>
<keyword evidence="11" id="KW-1185">Reference proteome</keyword>
<feature type="transmembrane region" description="Helical" evidence="7">
    <location>
        <begin position="97"/>
        <end position="115"/>
    </location>
</feature>
<name>A0ABW4J896_9LACO</name>
<feature type="domain" description="Cation efflux protein cytoplasmic" evidence="9">
    <location>
        <begin position="231"/>
        <end position="303"/>
    </location>
</feature>
<comment type="similarity">
    <text evidence="2">Belongs to the cation diffusion facilitator (CDF) transporter (TC 2.A.4) family.</text>
</comment>
<feature type="transmembrane region" description="Helical" evidence="7">
    <location>
        <begin position="24"/>
        <end position="50"/>
    </location>
</feature>
<dbReference type="SUPFAM" id="SSF161111">
    <property type="entry name" value="Cation efflux protein transmembrane domain-like"/>
    <property type="match status" value="1"/>
</dbReference>
<evidence type="ECO:0000256" key="2">
    <source>
        <dbReference type="ARBA" id="ARBA00008114"/>
    </source>
</evidence>
<dbReference type="PANTHER" id="PTHR43840:SF50">
    <property type="entry name" value="MANGANESE EFFLUX SYSTEM PROTEIN MNES"/>
    <property type="match status" value="1"/>
</dbReference>
<keyword evidence="6 7" id="KW-0472">Membrane</keyword>
<dbReference type="InterPro" id="IPR027469">
    <property type="entry name" value="Cation_efflux_TMD_sf"/>
</dbReference>
<feature type="transmembrane region" description="Helical" evidence="7">
    <location>
        <begin position="172"/>
        <end position="191"/>
    </location>
</feature>
<feature type="transmembrane region" description="Helical" evidence="7">
    <location>
        <begin position="130"/>
        <end position="151"/>
    </location>
</feature>
<dbReference type="PANTHER" id="PTHR43840">
    <property type="entry name" value="MITOCHONDRIAL METAL TRANSPORTER 1-RELATED"/>
    <property type="match status" value="1"/>
</dbReference>
<gene>
    <name evidence="10" type="ORF">ACFQ5M_08655</name>
</gene>
<evidence type="ECO:0000259" key="9">
    <source>
        <dbReference type="Pfam" id="PF16916"/>
    </source>
</evidence>
<reference evidence="11" key="1">
    <citation type="journal article" date="2019" name="Int. J. Syst. Evol. Microbiol.">
        <title>The Global Catalogue of Microorganisms (GCM) 10K type strain sequencing project: providing services to taxonomists for standard genome sequencing and annotation.</title>
        <authorList>
            <consortium name="The Broad Institute Genomics Platform"/>
            <consortium name="The Broad Institute Genome Sequencing Center for Infectious Disease"/>
            <person name="Wu L."/>
            <person name="Ma J."/>
        </authorList>
    </citation>
    <scope>NUCLEOTIDE SEQUENCE [LARGE SCALE GENOMIC DNA]</scope>
    <source>
        <strain evidence="11">CCM 8896</strain>
    </source>
</reference>
<dbReference type="InterPro" id="IPR036837">
    <property type="entry name" value="Cation_efflux_CTD_sf"/>
</dbReference>
<evidence type="ECO:0000259" key="8">
    <source>
        <dbReference type="Pfam" id="PF01545"/>
    </source>
</evidence>
<dbReference type="Pfam" id="PF16916">
    <property type="entry name" value="ZT_dimer"/>
    <property type="match status" value="2"/>
</dbReference>
<evidence type="ECO:0000256" key="6">
    <source>
        <dbReference type="ARBA" id="ARBA00023136"/>
    </source>
</evidence>
<dbReference type="RefSeq" id="WP_125715814.1">
    <property type="nucleotide sequence ID" value="NZ_JBHTOP010000022.1"/>
</dbReference>
<feature type="domain" description="Cation efflux protein cytoplasmic" evidence="9">
    <location>
        <begin position="313"/>
        <end position="376"/>
    </location>
</feature>
<sequence length="402" mass="45499">MISFIINWSDQRFKTRKPEARREGYGLVSGFIGLGTNVLLAVMKLMIGLFSGSVSIMADALNSVTDTFASILTLMGFKIAAKDPDEGHPYGHQRFEYISGLFISILLLFVGIQFLQTSVKKIITPHSVKISLLVLIVLAISILMKLWQNLFYERIGHHINSQTLIATAKDSFMDVLTTAAILVSALIYQIWQLNIDGWVGLAVAIYISISGFLMLREFTNQLLGNRPSFKAVDRMTKALEQYHALLGFHDLLIHSYGPNAIFATVDVEIDSRWTLDQAHEMINDIEQDFKKQLAVTLVCHLDPIDLDNRHYNEIHSAIKRIIKAYDMNLHTHDFHVEQEESGEVVQFDIVVPQKIDVSDHDLNQQITRDLKEEFPDIATDINFDHNYIGEDKSTFDDDSAAS</sequence>
<dbReference type="InterPro" id="IPR002524">
    <property type="entry name" value="Cation_efflux"/>
</dbReference>
<comment type="subcellular location">
    <subcellularLocation>
        <location evidence="1">Membrane</location>
        <topology evidence="1">Multi-pass membrane protein</topology>
    </subcellularLocation>
</comment>
<dbReference type="InterPro" id="IPR027470">
    <property type="entry name" value="Cation_efflux_CTD"/>
</dbReference>
<evidence type="ECO:0000256" key="1">
    <source>
        <dbReference type="ARBA" id="ARBA00004141"/>
    </source>
</evidence>
<dbReference type="Pfam" id="PF01545">
    <property type="entry name" value="Cation_efflux"/>
    <property type="match status" value="1"/>
</dbReference>
<evidence type="ECO:0000313" key="11">
    <source>
        <dbReference type="Proteomes" id="UP001597267"/>
    </source>
</evidence>
<dbReference type="EMBL" id="JBHTOP010000022">
    <property type="protein sequence ID" value="MFD1672165.1"/>
    <property type="molecule type" value="Genomic_DNA"/>
</dbReference>
<evidence type="ECO:0000256" key="5">
    <source>
        <dbReference type="ARBA" id="ARBA00022989"/>
    </source>
</evidence>
<dbReference type="Gene3D" id="3.30.70.1350">
    <property type="entry name" value="Cation efflux protein, cytoplasmic domain"/>
    <property type="match status" value="2"/>
</dbReference>
<evidence type="ECO:0000256" key="3">
    <source>
        <dbReference type="ARBA" id="ARBA00022448"/>
    </source>
</evidence>
<dbReference type="Gene3D" id="1.20.1510.10">
    <property type="entry name" value="Cation efflux protein transmembrane domain"/>
    <property type="match status" value="1"/>
</dbReference>
<protein>
    <submittedName>
        <fullName evidence="10">Cation diffusion facilitator family transporter</fullName>
    </submittedName>
</protein>
<dbReference type="SUPFAM" id="SSF160240">
    <property type="entry name" value="Cation efflux protein cytoplasmic domain-like"/>
    <property type="match status" value="2"/>
</dbReference>
<dbReference type="NCBIfam" id="TIGR01297">
    <property type="entry name" value="CDF"/>
    <property type="match status" value="1"/>
</dbReference>
<evidence type="ECO:0000256" key="4">
    <source>
        <dbReference type="ARBA" id="ARBA00022692"/>
    </source>
</evidence>
<keyword evidence="4 7" id="KW-0812">Transmembrane</keyword>
<organism evidence="10 11">
    <name type="scientific">Agrilactobacillus yilanensis</name>
    <dbReference type="NCBI Taxonomy" id="2485997"/>
    <lineage>
        <taxon>Bacteria</taxon>
        <taxon>Bacillati</taxon>
        <taxon>Bacillota</taxon>
        <taxon>Bacilli</taxon>
        <taxon>Lactobacillales</taxon>
        <taxon>Lactobacillaceae</taxon>
        <taxon>Agrilactobacillus</taxon>
    </lineage>
</organism>
<dbReference type="InterPro" id="IPR058533">
    <property type="entry name" value="Cation_efflux_TM"/>
</dbReference>
<comment type="caution">
    <text evidence="10">The sequence shown here is derived from an EMBL/GenBank/DDBJ whole genome shotgun (WGS) entry which is preliminary data.</text>
</comment>
<feature type="domain" description="Cation efflux protein transmembrane" evidence="8">
    <location>
        <begin position="31"/>
        <end position="223"/>
    </location>
</feature>